<organism evidence="2 3">
    <name type="scientific">Methylophaga thiooxydans</name>
    <dbReference type="NCBI Taxonomy" id="392484"/>
    <lineage>
        <taxon>Bacteria</taxon>
        <taxon>Pseudomonadati</taxon>
        <taxon>Pseudomonadota</taxon>
        <taxon>Gammaproteobacteria</taxon>
        <taxon>Thiotrichales</taxon>
        <taxon>Piscirickettsiaceae</taxon>
        <taxon>Methylophaga</taxon>
    </lineage>
</organism>
<dbReference type="EMBL" id="JRQD01000002">
    <property type="protein sequence ID" value="KGM07582.1"/>
    <property type="molecule type" value="Genomic_DNA"/>
</dbReference>
<protein>
    <submittedName>
        <fullName evidence="2">NnrS protein involved in response to NO</fullName>
    </submittedName>
</protein>
<feature type="transmembrane region" description="Helical" evidence="1">
    <location>
        <begin position="179"/>
        <end position="202"/>
    </location>
</feature>
<dbReference type="RefSeq" id="WP_052093980.1">
    <property type="nucleotide sequence ID" value="NZ_JRQD01000002.1"/>
</dbReference>
<feature type="transmembrane region" description="Helical" evidence="1">
    <location>
        <begin position="21"/>
        <end position="43"/>
    </location>
</feature>
<dbReference type="STRING" id="392484.LP43_1197"/>
<feature type="transmembrane region" description="Helical" evidence="1">
    <location>
        <begin position="63"/>
        <end position="80"/>
    </location>
</feature>
<feature type="transmembrane region" description="Helical" evidence="1">
    <location>
        <begin position="92"/>
        <end position="110"/>
    </location>
</feature>
<evidence type="ECO:0000313" key="2">
    <source>
        <dbReference type="EMBL" id="KGM07582.1"/>
    </source>
</evidence>
<dbReference type="Proteomes" id="UP000029999">
    <property type="component" value="Unassembled WGS sequence"/>
</dbReference>
<evidence type="ECO:0000256" key="1">
    <source>
        <dbReference type="SAM" id="Phobius"/>
    </source>
</evidence>
<feature type="transmembrane region" description="Helical" evidence="1">
    <location>
        <begin position="214"/>
        <end position="231"/>
    </location>
</feature>
<feature type="transmembrane region" description="Helical" evidence="1">
    <location>
        <begin position="147"/>
        <end position="167"/>
    </location>
</feature>
<dbReference type="Pfam" id="PF05940">
    <property type="entry name" value="NnrS"/>
    <property type="match status" value="1"/>
</dbReference>
<feature type="transmembrane region" description="Helical" evidence="1">
    <location>
        <begin position="116"/>
        <end position="135"/>
    </location>
</feature>
<comment type="caution">
    <text evidence="2">The sequence shown here is derived from an EMBL/GenBank/DDBJ whole genome shotgun (WGS) entry which is preliminary data.</text>
</comment>
<reference evidence="2 3" key="1">
    <citation type="submission" date="2014-09" db="EMBL/GenBank/DDBJ databases">
        <authorList>
            <person name="Grob C."/>
            <person name="Taubert M."/>
            <person name="Howat A.M."/>
            <person name="Burns O.J."/>
            <person name="Dixon J.L."/>
            <person name="Chen Y."/>
            <person name="Murrell J.C."/>
        </authorList>
    </citation>
    <scope>NUCLEOTIDE SEQUENCE [LARGE SCALE GENOMIC DNA]</scope>
    <source>
        <strain evidence="2">L4</strain>
    </source>
</reference>
<evidence type="ECO:0000313" key="3">
    <source>
        <dbReference type="Proteomes" id="UP000029999"/>
    </source>
</evidence>
<dbReference type="AlphaFoldDB" id="A0A0A0BIR8"/>
<dbReference type="InterPro" id="IPR010266">
    <property type="entry name" value="NnrS"/>
</dbReference>
<keyword evidence="1" id="KW-1133">Transmembrane helix</keyword>
<keyword evidence="1" id="KW-0472">Membrane</keyword>
<name>A0A0A0BIR8_9GAMM</name>
<proteinExistence type="predicted"/>
<gene>
    <name evidence="2" type="ORF">LP43_1197</name>
</gene>
<sequence length="260" mass="29655">MSEFGTKLENHISLPFLDLAFRPFFLLATLFSIFALCLWGLLLSGRLVFSPYGGGYFWHAHEMVFGFVSAVLVGFLLTAAQSWTGVRAPNGFKLFVLACVWLFARIFMLMGEIIPFEIIVSVDLSFTLLAAYFLLVMLVEKKQYRNYFAVIALLIITFLNGLTHYSLRGEPVYELRDSIHATILIITMMMTVIGGRVTPLFTANATKLPPKSRIPWLENAILLNIWVLISIYHQYILPVRLCFLVSTLFYMCSFDSNQKF</sequence>
<keyword evidence="1" id="KW-0812">Transmembrane</keyword>
<accession>A0A0A0BIR8</accession>